<evidence type="ECO:0000256" key="3">
    <source>
        <dbReference type="ARBA" id="ARBA00022737"/>
    </source>
</evidence>
<feature type="transmembrane region" description="Helical" evidence="4">
    <location>
        <begin position="180"/>
        <end position="198"/>
    </location>
</feature>
<evidence type="ECO:0000313" key="5">
    <source>
        <dbReference type="EMBL" id="GFS05706.1"/>
    </source>
</evidence>
<dbReference type="Proteomes" id="UP000762676">
    <property type="component" value="Unassembled WGS sequence"/>
</dbReference>
<evidence type="ECO:0000256" key="4">
    <source>
        <dbReference type="SAM" id="Phobius"/>
    </source>
</evidence>
<dbReference type="SMART" id="SM00369">
    <property type="entry name" value="LRR_TYP"/>
    <property type="match status" value="3"/>
</dbReference>
<dbReference type="Pfam" id="PF13855">
    <property type="entry name" value="LRR_8"/>
    <property type="match status" value="2"/>
</dbReference>
<keyword evidence="6" id="KW-1185">Reference proteome</keyword>
<dbReference type="Gene3D" id="3.80.10.10">
    <property type="entry name" value="Ribonuclease Inhibitor"/>
    <property type="match status" value="1"/>
</dbReference>
<keyword evidence="2" id="KW-0732">Signal</keyword>
<reference evidence="5 6" key="1">
    <citation type="journal article" date="2021" name="Elife">
        <title>Chloroplast acquisition without the gene transfer in kleptoplastic sea slugs, Plakobranchus ocellatus.</title>
        <authorList>
            <person name="Maeda T."/>
            <person name="Takahashi S."/>
            <person name="Yoshida T."/>
            <person name="Shimamura S."/>
            <person name="Takaki Y."/>
            <person name="Nagai Y."/>
            <person name="Toyoda A."/>
            <person name="Suzuki Y."/>
            <person name="Arimoto A."/>
            <person name="Ishii H."/>
            <person name="Satoh N."/>
            <person name="Nishiyama T."/>
            <person name="Hasebe M."/>
            <person name="Maruyama T."/>
            <person name="Minagawa J."/>
            <person name="Obokata J."/>
            <person name="Shigenobu S."/>
        </authorList>
    </citation>
    <scope>NUCLEOTIDE SEQUENCE [LARGE SCALE GENOMIC DNA]</scope>
</reference>
<keyword evidence="3" id="KW-0677">Repeat</keyword>
<evidence type="ECO:0000256" key="1">
    <source>
        <dbReference type="ARBA" id="ARBA00022614"/>
    </source>
</evidence>
<dbReference type="InterPro" id="IPR050467">
    <property type="entry name" value="LRFN"/>
</dbReference>
<comment type="caution">
    <text evidence="5">The sequence shown here is derived from an EMBL/GenBank/DDBJ whole genome shotgun (WGS) entry which is preliminary data.</text>
</comment>
<feature type="transmembrane region" description="Helical" evidence="4">
    <location>
        <begin position="204"/>
        <end position="223"/>
    </location>
</feature>
<dbReference type="PANTHER" id="PTHR45842">
    <property type="entry name" value="SYNAPTIC ADHESION-LIKE MOLECULE SALM"/>
    <property type="match status" value="1"/>
</dbReference>
<keyword evidence="4" id="KW-1133">Transmembrane helix</keyword>
<proteinExistence type="predicted"/>
<name>A0AAV4IAI6_9GAST</name>
<protein>
    <submittedName>
        <fullName evidence="5">Leucine-rich repeat and immunoglobulin domain-containing nogo receptor-interacting protein</fullName>
    </submittedName>
</protein>
<dbReference type="InterPro" id="IPR032675">
    <property type="entry name" value="LRR_dom_sf"/>
</dbReference>
<evidence type="ECO:0000313" key="6">
    <source>
        <dbReference type="Proteomes" id="UP000762676"/>
    </source>
</evidence>
<dbReference type="PRINTS" id="PR00019">
    <property type="entry name" value="LEURICHRPT"/>
</dbReference>
<evidence type="ECO:0000256" key="2">
    <source>
        <dbReference type="ARBA" id="ARBA00022729"/>
    </source>
</evidence>
<dbReference type="InterPro" id="IPR003591">
    <property type="entry name" value="Leu-rich_rpt_typical-subtyp"/>
</dbReference>
<dbReference type="EMBL" id="BMAT01009404">
    <property type="protein sequence ID" value="GFS05706.1"/>
    <property type="molecule type" value="Genomic_DNA"/>
</dbReference>
<dbReference type="InterPro" id="IPR001611">
    <property type="entry name" value="Leu-rich_rpt"/>
</dbReference>
<organism evidence="5 6">
    <name type="scientific">Elysia marginata</name>
    <dbReference type="NCBI Taxonomy" id="1093978"/>
    <lineage>
        <taxon>Eukaryota</taxon>
        <taxon>Metazoa</taxon>
        <taxon>Spiralia</taxon>
        <taxon>Lophotrochozoa</taxon>
        <taxon>Mollusca</taxon>
        <taxon>Gastropoda</taxon>
        <taxon>Heterobranchia</taxon>
        <taxon>Euthyneura</taxon>
        <taxon>Panpulmonata</taxon>
        <taxon>Sacoglossa</taxon>
        <taxon>Placobranchoidea</taxon>
        <taxon>Plakobranchidae</taxon>
        <taxon>Elysia</taxon>
    </lineage>
</organism>
<dbReference type="PANTHER" id="PTHR45842:SF25">
    <property type="entry name" value="CARBOXYPEPTIDASE N SUBUNIT 2-LIKE"/>
    <property type="match status" value="1"/>
</dbReference>
<keyword evidence="5" id="KW-0675">Receptor</keyword>
<keyword evidence="4" id="KW-0812">Transmembrane</keyword>
<keyword evidence="1" id="KW-0433">Leucine-rich repeat</keyword>
<dbReference type="AlphaFoldDB" id="A0AAV4IAI6"/>
<gene>
    <name evidence="5" type="ORF">ElyMa_004687900</name>
</gene>
<keyword evidence="4" id="KW-0472">Membrane</keyword>
<dbReference type="SUPFAM" id="SSF52058">
    <property type="entry name" value="L domain-like"/>
    <property type="match status" value="1"/>
</dbReference>
<sequence length="224" mass="24955">MNRFTSFPVMPESPTCQEGCGVKNSSSHCRLAISFSNNQIKKFEPNPFRDLRCLQTLDLSYNDIKGDVLRPLLFDEEFVSLTEHTLFSTQGLRVLDQLDLTENELTYFSEHIFGDLIKLRDLRLRGNYIKGFHDNAFYKDSPLLNLDLTNNRLQDIPYPAINKLMKLRTLDLSENPIQKAVVVVVLVVAAVVVVAAAAAAVVVVVVVVLVVVVVVIVVVVVAVA</sequence>
<accession>A0AAV4IAI6</accession>